<dbReference type="PANTHER" id="PTHR10742:SF410">
    <property type="entry name" value="LYSINE-SPECIFIC HISTONE DEMETHYLASE 2"/>
    <property type="match status" value="1"/>
</dbReference>
<dbReference type="EMBL" id="AMQN01008979">
    <property type="status" value="NOT_ANNOTATED_CDS"/>
    <property type="molecule type" value="Genomic_DNA"/>
</dbReference>
<keyword evidence="1" id="KW-0812">Transmembrane</keyword>
<dbReference type="Gene3D" id="3.50.50.60">
    <property type="entry name" value="FAD/NAD(P)-binding domain"/>
    <property type="match status" value="1"/>
</dbReference>
<dbReference type="Proteomes" id="UP000014760">
    <property type="component" value="Unassembled WGS sequence"/>
</dbReference>
<dbReference type="OrthoDB" id="5977782at2759"/>
<dbReference type="EMBL" id="KB304272">
    <property type="protein sequence ID" value="ELU02191.1"/>
    <property type="molecule type" value="Genomic_DNA"/>
</dbReference>
<keyword evidence="1" id="KW-0472">Membrane</keyword>
<reference evidence="3 5" key="2">
    <citation type="journal article" date="2013" name="Nature">
        <title>Insights into bilaterian evolution from three spiralian genomes.</title>
        <authorList>
            <person name="Simakov O."/>
            <person name="Marletaz F."/>
            <person name="Cho S.J."/>
            <person name="Edsinger-Gonzales E."/>
            <person name="Havlak P."/>
            <person name="Hellsten U."/>
            <person name="Kuo D.H."/>
            <person name="Larsson T."/>
            <person name="Lv J."/>
            <person name="Arendt D."/>
            <person name="Savage R."/>
            <person name="Osoegawa K."/>
            <person name="de Jong P."/>
            <person name="Grimwood J."/>
            <person name="Chapman J.A."/>
            <person name="Shapiro H."/>
            <person name="Aerts A."/>
            <person name="Otillar R.P."/>
            <person name="Terry A.Y."/>
            <person name="Boore J.L."/>
            <person name="Grigoriev I.V."/>
            <person name="Lindberg D.R."/>
            <person name="Seaver E.C."/>
            <person name="Weisblat D.A."/>
            <person name="Putnam N.H."/>
            <person name="Rokhsar D.S."/>
        </authorList>
    </citation>
    <scope>NUCLEOTIDE SEQUENCE</scope>
    <source>
        <strain evidence="3 5">I ESC-2004</strain>
    </source>
</reference>
<sequence length="608" mass="69395">MPTYAARMGKRPSQAPRLSVVMAGDEMVERKVSVRDFVCSHVKTIATLIMIVATLLCIVLIVMVHKWKFDTERAERIHTCLDVAVIGAGLSGTYTAWRLRDAQQRVAVMETSERVGGRMHTWRPFPEASSPVNAELGALFYLPQQHSTLNHTIHVLKLTPVEFHPPNRDPPILYLRGRSLTLRDLNSKDPLMLGGKNPYHLRRDELGRQPKDLRKFILGKLLANNSNLHTHPLYATDKEGRHLYLQGFWNFLAREASFEAISMLSDTSPWRSMTSNSNAALLAAITLDRNEGQMTLKEGMDAVPKRLAEEFVASDPLRHKIHKNKRLACITKEDGYYDMIFIHTRTKNDVTTDRRASSNICAKKVVMALPPPALARVLWKKFTPGIHEDAEWHQLQQRLTTLEAVPGLVAYFVYSSKWWTEYHEPWMQDVITDLPIKRVRYVGEMHVRPEVAEQGPGYTTDNDPRPKHLFMVANLDGSDYDYFHSLLGTTMYNGFMKMSCDNSSHLVQDVTQTLALIYGVKHVPPPDDVYVVDWTHSPSRGARFFWKTGVWWETLAAELQRPRPAEDVFVVGDAYCPGPCQVWAEGAVDTVERLFQKHQEKFFGHLSR</sequence>
<reference evidence="4" key="3">
    <citation type="submission" date="2015-06" db="UniProtKB">
        <authorList>
            <consortium name="EnsemblMetazoa"/>
        </authorList>
    </citation>
    <scope>IDENTIFICATION</scope>
</reference>
<protein>
    <recommendedName>
        <fullName evidence="2">Amine oxidase domain-containing protein</fullName>
    </recommendedName>
</protein>
<feature type="transmembrane region" description="Helical" evidence="1">
    <location>
        <begin position="45"/>
        <end position="65"/>
    </location>
</feature>
<dbReference type="InterPro" id="IPR036188">
    <property type="entry name" value="FAD/NAD-bd_sf"/>
</dbReference>
<evidence type="ECO:0000259" key="2">
    <source>
        <dbReference type="Pfam" id="PF01593"/>
    </source>
</evidence>
<organism evidence="3">
    <name type="scientific">Capitella teleta</name>
    <name type="common">Polychaete worm</name>
    <dbReference type="NCBI Taxonomy" id="283909"/>
    <lineage>
        <taxon>Eukaryota</taxon>
        <taxon>Metazoa</taxon>
        <taxon>Spiralia</taxon>
        <taxon>Lophotrochozoa</taxon>
        <taxon>Annelida</taxon>
        <taxon>Polychaeta</taxon>
        <taxon>Sedentaria</taxon>
        <taxon>Scolecida</taxon>
        <taxon>Capitellidae</taxon>
        <taxon>Capitella</taxon>
    </lineage>
</organism>
<dbReference type="SUPFAM" id="SSF51905">
    <property type="entry name" value="FAD/NAD(P)-binding domain"/>
    <property type="match status" value="1"/>
</dbReference>
<evidence type="ECO:0000313" key="3">
    <source>
        <dbReference type="EMBL" id="ELU02191.1"/>
    </source>
</evidence>
<name>R7U7R4_CAPTE</name>
<accession>R7U7R4</accession>
<keyword evidence="5" id="KW-1185">Reference proteome</keyword>
<evidence type="ECO:0000256" key="1">
    <source>
        <dbReference type="SAM" id="Phobius"/>
    </source>
</evidence>
<dbReference type="GO" id="GO:0016491">
    <property type="term" value="F:oxidoreductase activity"/>
    <property type="evidence" value="ECO:0007669"/>
    <property type="project" value="InterPro"/>
</dbReference>
<gene>
    <name evidence="3" type="ORF">CAPTEDRAFT_218814</name>
</gene>
<dbReference type="OMA" id="WHEWKAN"/>
<dbReference type="PANTHER" id="PTHR10742">
    <property type="entry name" value="FLAVIN MONOAMINE OXIDASE"/>
    <property type="match status" value="1"/>
</dbReference>
<dbReference type="HOGENOM" id="CLU_488937_0_0_1"/>
<keyword evidence="1" id="KW-1133">Transmembrane helix</keyword>
<dbReference type="InterPro" id="IPR050281">
    <property type="entry name" value="Flavin_monoamine_oxidase"/>
</dbReference>
<proteinExistence type="predicted"/>
<dbReference type="AlphaFoldDB" id="R7U7R4"/>
<evidence type="ECO:0000313" key="4">
    <source>
        <dbReference type="EnsemblMetazoa" id="CapteP218814"/>
    </source>
</evidence>
<dbReference type="Pfam" id="PF01593">
    <property type="entry name" value="Amino_oxidase"/>
    <property type="match status" value="1"/>
</dbReference>
<dbReference type="STRING" id="283909.R7U7R4"/>
<evidence type="ECO:0000313" key="5">
    <source>
        <dbReference type="Proteomes" id="UP000014760"/>
    </source>
</evidence>
<feature type="domain" description="Amine oxidase" evidence="2">
    <location>
        <begin position="90"/>
        <end position="589"/>
    </location>
</feature>
<dbReference type="InterPro" id="IPR002937">
    <property type="entry name" value="Amino_oxidase"/>
</dbReference>
<reference evidence="5" key="1">
    <citation type="submission" date="2012-12" db="EMBL/GenBank/DDBJ databases">
        <authorList>
            <person name="Hellsten U."/>
            <person name="Grimwood J."/>
            <person name="Chapman J.A."/>
            <person name="Shapiro H."/>
            <person name="Aerts A."/>
            <person name="Otillar R.P."/>
            <person name="Terry A.Y."/>
            <person name="Boore J.L."/>
            <person name="Simakov O."/>
            <person name="Marletaz F."/>
            <person name="Cho S.-J."/>
            <person name="Edsinger-Gonzales E."/>
            <person name="Havlak P."/>
            <person name="Kuo D.-H."/>
            <person name="Larsson T."/>
            <person name="Lv J."/>
            <person name="Arendt D."/>
            <person name="Savage R."/>
            <person name="Osoegawa K."/>
            <person name="de Jong P."/>
            <person name="Lindberg D.R."/>
            <person name="Seaver E.C."/>
            <person name="Weisblat D.A."/>
            <person name="Putnam N.H."/>
            <person name="Grigoriev I.V."/>
            <person name="Rokhsar D.S."/>
        </authorList>
    </citation>
    <scope>NUCLEOTIDE SEQUENCE</scope>
    <source>
        <strain evidence="5">I ESC-2004</strain>
    </source>
</reference>
<dbReference type="EnsemblMetazoa" id="CapteT218814">
    <property type="protein sequence ID" value="CapteP218814"/>
    <property type="gene ID" value="CapteG218814"/>
</dbReference>